<organism evidence="1 2">
    <name type="scientific">Lactococcus garvieae DCC43</name>
    <dbReference type="NCBI Taxonomy" id="1231377"/>
    <lineage>
        <taxon>Bacteria</taxon>
        <taxon>Bacillati</taxon>
        <taxon>Bacillota</taxon>
        <taxon>Bacilli</taxon>
        <taxon>Lactobacillales</taxon>
        <taxon>Streptococcaceae</taxon>
        <taxon>Lactococcus</taxon>
    </lineage>
</organism>
<protein>
    <submittedName>
        <fullName evidence="1">Uncharacterized protein</fullName>
    </submittedName>
</protein>
<name>K2PYL9_9LACT</name>
<reference evidence="1 2" key="1">
    <citation type="journal article" date="2012" name="J. Bacteriol.">
        <title>Genome Sequence of the Bacteriocin-Producing Strain Lactococcus garvieae DCC43.</title>
        <authorList>
            <person name="Gabrielsen C."/>
            <person name="Brede D.A."/>
            <person name="Hernandez P.E."/>
            <person name="Nes I.F."/>
            <person name="Diep D.B."/>
        </authorList>
    </citation>
    <scope>NUCLEOTIDE SEQUENCE [LARGE SCALE GENOMIC DNA]</scope>
    <source>
        <strain evidence="1 2">DCC43</strain>
    </source>
</reference>
<evidence type="ECO:0000313" key="2">
    <source>
        <dbReference type="Proteomes" id="UP000006787"/>
    </source>
</evidence>
<evidence type="ECO:0000313" key="1">
    <source>
        <dbReference type="EMBL" id="EKF52516.1"/>
    </source>
</evidence>
<accession>K2PYL9</accession>
<dbReference type="Proteomes" id="UP000006787">
    <property type="component" value="Unassembled WGS sequence"/>
</dbReference>
<dbReference type="EMBL" id="AMQS01000001">
    <property type="protein sequence ID" value="EKF52516.1"/>
    <property type="molecule type" value="Genomic_DNA"/>
</dbReference>
<dbReference type="PATRIC" id="fig|1231377.3.peg.90"/>
<gene>
    <name evidence="1" type="ORF">C426_0091</name>
</gene>
<dbReference type="AlphaFoldDB" id="K2PYL9"/>
<comment type="caution">
    <text evidence="1">The sequence shown here is derived from an EMBL/GenBank/DDBJ whole genome shotgun (WGS) entry which is preliminary data.</text>
</comment>
<proteinExistence type="predicted"/>
<dbReference type="InterPro" id="IPR026409">
    <property type="entry name" value="Firmicu_CTERM"/>
</dbReference>
<dbReference type="NCBIfam" id="TIGR04145">
    <property type="entry name" value="Firmicu_CTERM"/>
    <property type="match status" value="1"/>
</dbReference>
<sequence>MSDWQDKPKTVITPYDSIYNNHEVSLLSDDSNVYFYVQMAKAGGNNTMITSEYILDIGDTEFAILMPDINNPYSGLPITNDTLKIGESMAIGLQHSYVREVVQPYLLSIPCSMMQM</sequence>